<dbReference type="WBParaSite" id="GPUH_0002291301-mRNA-1">
    <property type="protein sequence ID" value="GPUH_0002291301-mRNA-1"/>
    <property type="gene ID" value="GPUH_0002291301"/>
</dbReference>
<accession>A0A183EPJ5</accession>
<dbReference type="Proteomes" id="UP000271098">
    <property type="component" value="Unassembled WGS sequence"/>
</dbReference>
<evidence type="ECO:0000313" key="3">
    <source>
        <dbReference type="WBParaSite" id="GPUH_0002291301-mRNA-1"/>
    </source>
</evidence>
<protein>
    <submittedName>
        <fullName evidence="3">C2H2-type domain-containing protein</fullName>
    </submittedName>
</protein>
<reference evidence="1 2" key="2">
    <citation type="submission" date="2018-11" db="EMBL/GenBank/DDBJ databases">
        <authorList>
            <consortium name="Pathogen Informatics"/>
        </authorList>
    </citation>
    <scope>NUCLEOTIDE SEQUENCE [LARGE SCALE GENOMIC DNA]</scope>
</reference>
<proteinExistence type="predicted"/>
<name>A0A183EPJ5_9BILA</name>
<sequence>MQRHYSAAFLEELRIALETAYALQLSAMLAARSVVMSCPLCGARSNSVTLMSKHFEDKHNTSLSGDAVGRLVKVRVCFFCA</sequence>
<organism evidence="3">
    <name type="scientific">Gongylonema pulchrum</name>
    <dbReference type="NCBI Taxonomy" id="637853"/>
    <lineage>
        <taxon>Eukaryota</taxon>
        <taxon>Metazoa</taxon>
        <taxon>Ecdysozoa</taxon>
        <taxon>Nematoda</taxon>
        <taxon>Chromadorea</taxon>
        <taxon>Rhabditida</taxon>
        <taxon>Spirurina</taxon>
        <taxon>Spiruromorpha</taxon>
        <taxon>Spiruroidea</taxon>
        <taxon>Gongylonematidae</taxon>
        <taxon>Gongylonema</taxon>
    </lineage>
</organism>
<dbReference type="EMBL" id="UYRT01096233">
    <property type="protein sequence ID" value="VDN40681.1"/>
    <property type="molecule type" value="Genomic_DNA"/>
</dbReference>
<reference evidence="3" key="1">
    <citation type="submission" date="2016-06" db="UniProtKB">
        <authorList>
            <consortium name="WormBaseParasite"/>
        </authorList>
    </citation>
    <scope>IDENTIFICATION</scope>
</reference>
<evidence type="ECO:0000313" key="1">
    <source>
        <dbReference type="EMBL" id="VDN40681.1"/>
    </source>
</evidence>
<evidence type="ECO:0000313" key="2">
    <source>
        <dbReference type="Proteomes" id="UP000271098"/>
    </source>
</evidence>
<keyword evidence="2" id="KW-1185">Reference proteome</keyword>
<dbReference type="AlphaFoldDB" id="A0A183EPJ5"/>
<gene>
    <name evidence="1" type="ORF">GPUH_LOCUS22886</name>
</gene>